<evidence type="ECO:0000313" key="3">
    <source>
        <dbReference type="Proteomes" id="UP000290261"/>
    </source>
</evidence>
<evidence type="ECO:0000256" key="1">
    <source>
        <dbReference type="SAM" id="Phobius"/>
    </source>
</evidence>
<accession>A0A444VR85</accession>
<reference evidence="2 3" key="1">
    <citation type="submission" date="2014-04" db="EMBL/GenBank/DDBJ databases">
        <title>Whole genome of Muricauda olearia.</title>
        <authorList>
            <person name="Zhang X.-H."/>
            <person name="Tang K."/>
        </authorList>
    </citation>
    <scope>NUCLEOTIDE SEQUENCE [LARGE SCALE GENOMIC DNA]</scope>
    <source>
        <strain evidence="2 3">Th120</strain>
    </source>
</reference>
<keyword evidence="1" id="KW-1133">Transmembrane helix</keyword>
<organism evidence="2 3">
    <name type="scientific">Flagellimonas olearia</name>
    <dbReference type="NCBI Taxonomy" id="552546"/>
    <lineage>
        <taxon>Bacteria</taxon>
        <taxon>Pseudomonadati</taxon>
        <taxon>Bacteroidota</taxon>
        <taxon>Flavobacteriia</taxon>
        <taxon>Flavobacteriales</taxon>
        <taxon>Flavobacteriaceae</taxon>
        <taxon>Flagellimonas</taxon>
    </lineage>
</organism>
<keyword evidence="1" id="KW-0472">Membrane</keyword>
<gene>
    <name evidence="2" type="ORF">DN53_03655</name>
</gene>
<protein>
    <submittedName>
        <fullName evidence="2">Uncharacterized protein</fullName>
    </submittedName>
</protein>
<keyword evidence="1" id="KW-0812">Transmembrane</keyword>
<sequence>MGHRPRGTMAKTISRVIFLHFITHWIWDVAFLGFTKLGASQSEGGIKSIKKHSCPINGKNVDERQFFIS</sequence>
<name>A0A444VR85_9FLAO</name>
<dbReference type="AlphaFoldDB" id="A0A444VR85"/>
<proteinExistence type="predicted"/>
<evidence type="ECO:0000313" key="2">
    <source>
        <dbReference type="EMBL" id="RYC53328.1"/>
    </source>
</evidence>
<feature type="transmembrane region" description="Helical" evidence="1">
    <location>
        <begin position="12"/>
        <end position="34"/>
    </location>
</feature>
<dbReference type="EMBL" id="JJMP01000001">
    <property type="protein sequence ID" value="RYC53328.1"/>
    <property type="molecule type" value="Genomic_DNA"/>
</dbReference>
<keyword evidence="3" id="KW-1185">Reference proteome</keyword>
<dbReference type="Proteomes" id="UP000290261">
    <property type="component" value="Unassembled WGS sequence"/>
</dbReference>
<comment type="caution">
    <text evidence="2">The sequence shown here is derived from an EMBL/GenBank/DDBJ whole genome shotgun (WGS) entry which is preliminary data.</text>
</comment>